<dbReference type="AlphaFoldDB" id="A0A934LZK1"/>
<comment type="similarity">
    <text evidence="1">Belongs to the PanB family.</text>
</comment>
<dbReference type="PANTHER" id="PTHR20881:SF0">
    <property type="entry name" value="3-METHYL-2-OXOBUTANOATE HYDROXYMETHYLTRANSFERASE"/>
    <property type="match status" value="1"/>
</dbReference>
<dbReference type="Proteomes" id="UP000613255">
    <property type="component" value="Unassembled WGS sequence"/>
</dbReference>
<dbReference type="RefSeq" id="WP_198687026.1">
    <property type="nucleotide sequence ID" value="NZ_JAEIJD010000023.1"/>
</dbReference>
<dbReference type="GO" id="GO:0003864">
    <property type="term" value="F:3-methyl-2-oxobutanoate hydroxymethyltransferase activity"/>
    <property type="evidence" value="ECO:0007669"/>
    <property type="project" value="UniProtKB-EC"/>
</dbReference>
<evidence type="ECO:0000256" key="2">
    <source>
        <dbReference type="ARBA" id="ARBA00011424"/>
    </source>
</evidence>
<dbReference type="Gene3D" id="3.20.20.60">
    <property type="entry name" value="Phosphoenolpyruvate-binding domains"/>
    <property type="match status" value="1"/>
</dbReference>
<dbReference type="Pfam" id="PF02548">
    <property type="entry name" value="Pantoate_transf"/>
    <property type="match status" value="1"/>
</dbReference>
<organism evidence="6 7">
    <name type="scientific">Pontibaca salina</name>
    <dbReference type="NCBI Taxonomy" id="2795731"/>
    <lineage>
        <taxon>Bacteria</taxon>
        <taxon>Pseudomonadati</taxon>
        <taxon>Pseudomonadota</taxon>
        <taxon>Alphaproteobacteria</taxon>
        <taxon>Rhodobacterales</taxon>
        <taxon>Roseobacteraceae</taxon>
        <taxon>Pontibaca</taxon>
    </lineage>
</organism>
<evidence type="ECO:0000256" key="5">
    <source>
        <dbReference type="ARBA" id="ARBA00022679"/>
    </source>
</evidence>
<gene>
    <name evidence="6" type="ORF">JAO82_14070</name>
</gene>
<dbReference type="EC" id="2.1.2.11" evidence="3"/>
<dbReference type="InterPro" id="IPR040442">
    <property type="entry name" value="Pyrv_kinase-like_dom_sf"/>
</dbReference>
<dbReference type="EMBL" id="JAEIJD010000023">
    <property type="protein sequence ID" value="MBI6631002.1"/>
    <property type="molecule type" value="Genomic_DNA"/>
</dbReference>
<name>A0A934LZK1_9RHOB</name>
<dbReference type="SUPFAM" id="SSF51621">
    <property type="entry name" value="Phosphoenolpyruvate/pyruvate domain"/>
    <property type="match status" value="1"/>
</dbReference>
<sequence length="91" mass="9606">LEKMPADLADLITSEVSIPTIGIGGSVGCDGQILVTDDVLGLFDGFKPNFVKRYANLGADSAAAVQAYAAEVRNRSFPAAEHMIRDNGHSK</sequence>
<dbReference type="GO" id="GO:0015940">
    <property type="term" value="P:pantothenate biosynthetic process"/>
    <property type="evidence" value="ECO:0007669"/>
    <property type="project" value="UniProtKB-KW"/>
</dbReference>
<protein>
    <recommendedName>
        <fullName evidence="3">3-methyl-2-oxobutanoate hydroxymethyltransferase</fullName>
        <ecNumber evidence="3">2.1.2.11</ecNumber>
    </recommendedName>
</protein>
<comment type="subunit">
    <text evidence="2">Homodecamer; pentamer of dimers.</text>
</comment>
<dbReference type="InterPro" id="IPR015813">
    <property type="entry name" value="Pyrv/PenolPyrv_kinase-like_dom"/>
</dbReference>
<evidence type="ECO:0000313" key="6">
    <source>
        <dbReference type="EMBL" id="MBI6631002.1"/>
    </source>
</evidence>
<proteinExistence type="inferred from homology"/>
<evidence type="ECO:0000256" key="4">
    <source>
        <dbReference type="ARBA" id="ARBA00022655"/>
    </source>
</evidence>
<dbReference type="PANTHER" id="PTHR20881">
    <property type="entry name" value="3-METHYL-2-OXOBUTANOATE HYDROXYMETHYLTRANSFERASE"/>
    <property type="match status" value="1"/>
</dbReference>
<dbReference type="InterPro" id="IPR003700">
    <property type="entry name" value="Pantoate_hydroxy_MeTrfase"/>
</dbReference>
<comment type="caution">
    <text evidence="6">The sequence shown here is derived from an EMBL/GenBank/DDBJ whole genome shotgun (WGS) entry which is preliminary data.</text>
</comment>
<reference evidence="6" key="1">
    <citation type="submission" date="2020-12" db="EMBL/GenBank/DDBJ databases">
        <title>Pontibaca salina gen. nov., sp. nov., isolated from marine sediment.</title>
        <authorList>
            <person name="Bo J."/>
            <person name="Wang S."/>
            <person name="Song X."/>
            <person name="Du Z."/>
        </authorList>
    </citation>
    <scope>NUCLEOTIDE SEQUENCE</scope>
    <source>
        <strain evidence="6">S1109L</strain>
    </source>
</reference>
<evidence type="ECO:0000256" key="3">
    <source>
        <dbReference type="ARBA" id="ARBA00012618"/>
    </source>
</evidence>
<accession>A0A934LZK1</accession>
<evidence type="ECO:0000256" key="1">
    <source>
        <dbReference type="ARBA" id="ARBA00008676"/>
    </source>
</evidence>
<feature type="non-terminal residue" evidence="6">
    <location>
        <position position="1"/>
    </location>
</feature>
<dbReference type="GO" id="GO:0000287">
    <property type="term" value="F:magnesium ion binding"/>
    <property type="evidence" value="ECO:0007669"/>
    <property type="project" value="TreeGrafter"/>
</dbReference>
<keyword evidence="5" id="KW-0808">Transferase</keyword>
<keyword evidence="4" id="KW-0566">Pantothenate biosynthesis</keyword>
<keyword evidence="7" id="KW-1185">Reference proteome</keyword>
<evidence type="ECO:0000313" key="7">
    <source>
        <dbReference type="Proteomes" id="UP000613255"/>
    </source>
</evidence>